<dbReference type="Proteomes" id="UP000524246">
    <property type="component" value="Unassembled WGS sequence"/>
</dbReference>
<dbReference type="InterPro" id="IPR011004">
    <property type="entry name" value="Trimer_LpxA-like_sf"/>
</dbReference>
<evidence type="ECO:0000313" key="1">
    <source>
        <dbReference type="EMBL" id="NMC62611.1"/>
    </source>
</evidence>
<sequence>MENFSKVAFEKDLVRALGIEGGEATEDYLLAFLRKYFGEEQARKIRETVSQDLNFFRTLDPASANYTEMQILSVRRGMAAITAHRIFDQILSENPQLLYDIEVIAKYVQKDTNVEIHPSAKIGVPFAIDHGHGTVIGATAELGKRAFIYHGVTLGASKERSKTQRRHPRVGDDAYFGNGSQVLGPVIMENNVHLSCGVVVRDCYLRKGVRIALGVRVAEVIVPENILIVGSDDINLRRYAIKDKGSGKIDWHEFETFVPGDYE</sequence>
<dbReference type="Gene3D" id="1.10.3130.10">
    <property type="entry name" value="serine acetyltransferase, domain 1"/>
    <property type="match status" value="1"/>
</dbReference>
<dbReference type="InterPro" id="IPR042122">
    <property type="entry name" value="Ser_AcTrfase_N_sf"/>
</dbReference>
<name>A0A7X9FR36_9DELT</name>
<dbReference type="AlphaFoldDB" id="A0A7X9FR36"/>
<dbReference type="SUPFAM" id="SSF51161">
    <property type="entry name" value="Trimeric LpxA-like enzymes"/>
    <property type="match status" value="1"/>
</dbReference>
<organism evidence="1 2">
    <name type="scientific">SAR324 cluster bacterium</name>
    <dbReference type="NCBI Taxonomy" id="2024889"/>
    <lineage>
        <taxon>Bacteria</taxon>
        <taxon>Deltaproteobacteria</taxon>
        <taxon>SAR324 cluster</taxon>
    </lineage>
</organism>
<dbReference type="Gene3D" id="2.160.10.10">
    <property type="entry name" value="Hexapeptide repeat proteins"/>
    <property type="match status" value="1"/>
</dbReference>
<dbReference type="PANTHER" id="PTHR42811">
    <property type="entry name" value="SERINE ACETYLTRANSFERASE"/>
    <property type="match status" value="1"/>
</dbReference>
<evidence type="ECO:0008006" key="3">
    <source>
        <dbReference type="Google" id="ProtNLM"/>
    </source>
</evidence>
<accession>A0A7X9FR36</accession>
<reference evidence="1 2" key="1">
    <citation type="journal article" date="2020" name="Biotechnol. Biofuels">
        <title>New insights from the biogas microbiome by comprehensive genome-resolved metagenomics of nearly 1600 species originating from multiple anaerobic digesters.</title>
        <authorList>
            <person name="Campanaro S."/>
            <person name="Treu L."/>
            <person name="Rodriguez-R L.M."/>
            <person name="Kovalovszki A."/>
            <person name="Ziels R.M."/>
            <person name="Maus I."/>
            <person name="Zhu X."/>
            <person name="Kougias P.G."/>
            <person name="Basile A."/>
            <person name="Luo G."/>
            <person name="Schluter A."/>
            <person name="Konstantinidis K.T."/>
            <person name="Angelidaki I."/>
        </authorList>
    </citation>
    <scope>NUCLEOTIDE SEQUENCE [LARGE SCALE GENOMIC DNA]</scope>
    <source>
        <strain evidence="1">AS27yjCOA_65</strain>
    </source>
</reference>
<gene>
    <name evidence="1" type="ORF">GYA55_05515</name>
</gene>
<proteinExistence type="predicted"/>
<dbReference type="EMBL" id="JAAZON010000232">
    <property type="protein sequence ID" value="NMC62611.1"/>
    <property type="molecule type" value="Genomic_DNA"/>
</dbReference>
<comment type="caution">
    <text evidence="1">The sequence shown here is derived from an EMBL/GenBank/DDBJ whole genome shotgun (WGS) entry which is preliminary data.</text>
</comment>
<protein>
    <recommendedName>
        <fullName evidence="3">Serine O-acetyltransferase</fullName>
    </recommendedName>
</protein>
<evidence type="ECO:0000313" key="2">
    <source>
        <dbReference type="Proteomes" id="UP000524246"/>
    </source>
</evidence>